<evidence type="ECO:0000313" key="1">
    <source>
        <dbReference type="EMBL" id="TKY91671.1"/>
    </source>
</evidence>
<accession>A0AC61SAP6</accession>
<gene>
    <name evidence="1" type="ORF">C5S46_04605</name>
</gene>
<comment type="caution">
    <text evidence="1">The sequence shown here is derived from an EMBL/GenBank/DDBJ whole genome shotgun (WGS) entry which is preliminary data.</text>
</comment>
<organism evidence="1 2">
    <name type="scientific">Candidatus Methanomarinus sp</name>
    <dbReference type="NCBI Taxonomy" id="3386244"/>
    <lineage>
        <taxon>Archaea</taxon>
        <taxon>Methanobacteriati</taxon>
        <taxon>Methanobacteriota</taxon>
        <taxon>Stenosarchaea group</taxon>
        <taxon>Methanomicrobia</taxon>
        <taxon>Methanosarcinales</taxon>
        <taxon>ANME-2 cluster</taxon>
        <taxon>Candidatus Methanocomedenaceae</taxon>
        <taxon>Candidatus Methanomarinus</taxon>
    </lineage>
</organism>
<protein>
    <submittedName>
        <fullName evidence="1">Uncharacterized protein</fullName>
    </submittedName>
</protein>
<sequence length="990" mass="114840">KDFTQKIFSDHNKNNILISPEESELIISQILHQNSSNFPLFFHKEVPSSRMIRELKKFISTLINRKVNYPECLKDLKSSKSDQLELVFNEYIKYLKENNLVDGDLLLHWVIQQLTGSNINSFNNVFIYGFYEPLPLEKDLIKSIADNSGNFYYAIPFGDNKAIFIDDGQWLGIKDIQKNIPKDQAYQISNIFSDIPKSDLSKWLFISSKRDRLLEVRTIAMQIRNLIARGADPRKIAVAFPDLNKGAAFVNEVFPDHGIPFDVAIHDDLAQSPTIQTIFDMLKVPALNYKRTHLVGLLKSPYIRFQYEHEGKKKRLLPNEVDFESLAANIIEGSNNWLPGFEALIGELKSEIESPDTPEPKRNSLGNRVKRIEKLIKGITELFNDIKTLEGKKTIGDHIKKLRCLLSKWDFQKLTDYHEEEIYERDSKALSSFFNLLDSMELSFLVIPTKKIDLNEFLTTLSLLTQEKKYRKEKENRNKVQITGLREIVHLTFDYLFIADMVDGEIPRVSLSQPFTSDLEVERMGLLTKKDLLRQERYYFLATLLVAGKRVYLIYPQSERDKPLVFSSFIDSITKCFEYNTWGEIENTTSILLTQFNEGKKLAQGELDYAMITNTSPLKVSNILEKINIENFYRKKDYNSKYDGVLENDNGIVEEMTLKFDDSKIYSPTMFEMFGLCPFRYYLKNILYLDVMPRINTEITPQERGSLFHRIVFRFYNERKEKGFTKVTESDQKEALQHIKTIAHEEFNKFYYDDPVWTAFKQKYLGDDILRQGLLETFIKKEIEDIPPDFSPAYFELSIGNPIKPGCVDKYSTEDPVILDLGDGDPGTVSIRGKIDRLDITGNNKFMIIDYKTGKKDHSFKDVKSGLAFQLPLYILSVENLNTEIDGIAGAYYFVKNPFEINKWIQIGDKTYKDMFGSLGKVNGIRDDFGVMLLGSLNHIKKYIKLMRRGMFHPSVHFGKCPDYCEYKTICRFNDLRLFEFEGSELDESN</sequence>
<feature type="non-terminal residue" evidence="1">
    <location>
        <position position="1"/>
    </location>
</feature>
<reference evidence="1" key="1">
    <citation type="submission" date="2018-09" db="EMBL/GenBank/DDBJ databases">
        <title>A genomic encyclopedia of anaerobic methanotrophic archaea.</title>
        <authorList>
            <person name="Skennerton C.T."/>
            <person name="Chadwick G.L."/>
            <person name="Laso-Perez R."/>
            <person name="Leu A.O."/>
            <person name="Speth D.R."/>
            <person name="Yu H."/>
            <person name="Morgan-Lang C."/>
            <person name="Hatzenpichler R."/>
            <person name="Goudeau D."/>
            <person name="Malmstrom R."/>
            <person name="Woyke T."/>
            <person name="Hallam S."/>
            <person name="Tyson G.W."/>
            <person name="Wegener G."/>
            <person name="Boetius A."/>
            <person name="Orphan V.J."/>
        </authorList>
    </citation>
    <scope>NUCLEOTIDE SEQUENCE</scope>
    <source>
        <strain evidence="1">CONS3730D10UFb2</strain>
    </source>
</reference>
<dbReference type="Proteomes" id="UP000315423">
    <property type="component" value="Unassembled WGS sequence"/>
</dbReference>
<name>A0AC61SAP6_9EURY</name>
<proteinExistence type="predicted"/>
<evidence type="ECO:0000313" key="2">
    <source>
        <dbReference type="Proteomes" id="UP000315423"/>
    </source>
</evidence>
<dbReference type="EMBL" id="QYBA01000151">
    <property type="protein sequence ID" value="TKY91671.1"/>
    <property type="molecule type" value="Genomic_DNA"/>
</dbReference>